<feature type="transmembrane region" description="Helical" evidence="1">
    <location>
        <begin position="137"/>
        <end position="156"/>
    </location>
</feature>
<dbReference type="OrthoDB" id="2592143at2"/>
<dbReference type="Gene3D" id="2.40.50.120">
    <property type="match status" value="1"/>
</dbReference>
<proteinExistence type="predicted"/>
<evidence type="ECO:0000313" key="3">
    <source>
        <dbReference type="Proteomes" id="UP000289856"/>
    </source>
</evidence>
<accession>A0A3T1D7H3</accession>
<sequence length="164" mass="18124">MRRMITIALFTFTIVGVCVLIPNKVFACSCGESSIEKRLELSSTVFTGTLVSKDEEGGNILNVDKVWKGDPADGYVYSGFLGMCGTEFEIGNKYLVFTEKFKGKETTSLCSGNKLITDAGKDIKALNHVIQPEWSKHLLLICFASACVLAISLVIWRAKFRLKK</sequence>
<dbReference type="InterPro" id="IPR008993">
    <property type="entry name" value="TIMP-like_OB-fold"/>
</dbReference>
<dbReference type="KEGG" id="cohn:KCTCHS21_34220"/>
<protein>
    <submittedName>
        <fullName evidence="2">Uncharacterized protein</fullName>
    </submittedName>
</protein>
<name>A0A3T1D7H3_9BACL</name>
<keyword evidence="3" id="KW-1185">Reference proteome</keyword>
<keyword evidence="1" id="KW-0472">Membrane</keyword>
<dbReference type="SUPFAM" id="SSF50242">
    <property type="entry name" value="TIMP-like"/>
    <property type="match status" value="1"/>
</dbReference>
<organism evidence="2 3">
    <name type="scientific">Cohnella abietis</name>
    <dbReference type="NCBI Taxonomy" id="2507935"/>
    <lineage>
        <taxon>Bacteria</taxon>
        <taxon>Bacillati</taxon>
        <taxon>Bacillota</taxon>
        <taxon>Bacilli</taxon>
        <taxon>Bacillales</taxon>
        <taxon>Paenibacillaceae</taxon>
        <taxon>Cohnella</taxon>
    </lineage>
</organism>
<dbReference type="AlphaFoldDB" id="A0A3T1D7H3"/>
<evidence type="ECO:0000313" key="2">
    <source>
        <dbReference type="EMBL" id="BBI34023.1"/>
    </source>
</evidence>
<keyword evidence="1" id="KW-1133">Transmembrane helix</keyword>
<dbReference type="RefSeq" id="WP_130610685.1">
    <property type="nucleotide sequence ID" value="NZ_AP019400.1"/>
</dbReference>
<keyword evidence="1" id="KW-0812">Transmembrane</keyword>
<dbReference type="Proteomes" id="UP000289856">
    <property type="component" value="Chromosome"/>
</dbReference>
<dbReference type="EMBL" id="AP019400">
    <property type="protein sequence ID" value="BBI34023.1"/>
    <property type="molecule type" value="Genomic_DNA"/>
</dbReference>
<evidence type="ECO:0000256" key="1">
    <source>
        <dbReference type="SAM" id="Phobius"/>
    </source>
</evidence>
<gene>
    <name evidence="2" type="ORF">KCTCHS21_34220</name>
</gene>
<reference evidence="2 3" key="1">
    <citation type="submission" date="2019-01" db="EMBL/GenBank/DDBJ databases">
        <title>Complete genome sequence of Cohnella hallensis HS21 isolated from Korean fir (Abies koreana) rhizospheric soil.</title>
        <authorList>
            <person name="Jiang L."/>
            <person name="Kang S.W."/>
            <person name="Kim S."/>
            <person name="Jung J."/>
            <person name="Kim C.Y."/>
            <person name="Kim D.H."/>
            <person name="Kim S.W."/>
            <person name="Lee J."/>
        </authorList>
    </citation>
    <scope>NUCLEOTIDE SEQUENCE [LARGE SCALE GENOMIC DNA]</scope>
    <source>
        <strain evidence="2 3">HS21</strain>
    </source>
</reference>